<dbReference type="Proteomes" id="UP000694416">
    <property type="component" value="Unplaced"/>
</dbReference>
<organism evidence="4 5">
    <name type="scientific">Piliocolobus tephrosceles</name>
    <name type="common">Ugandan red Colobus</name>
    <dbReference type="NCBI Taxonomy" id="591936"/>
    <lineage>
        <taxon>Eukaryota</taxon>
        <taxon>Metazoa</taxon>
        <taxon>Chordata</taxon>
        <taxon>Craniata</taxon>
        <taxon>Vertebrata</taxon>
        <taxon>Euteleostomi</taxon>
        <taxon>Mammalia</taxon>
        <taxon>Eutheria</taxon>
        <taxon>Euarchontoglires</taxon>
        <taxon>Primates</taxon>
        <taxon>Haplorrhini</taxon>
        <taxon>Catarrhini</taxon>
        <taxon>Cercopithecidae</taxon>
        <taxon>Colobinae</taxon>
        <taxon>Piliocolobus</taxon>
    </lineage>
</organism>
<dbReference type="GO" id="GO:0005198">
    <property type="term" value="F:structural molecule activity"/>
    <property type="evidence" value="ECO:0007669"/>
    <property type="project" value="InterPro"/>
</dbReference>
<sequence>MIRDCGLQDPNSPDIEQLGSQNNVINYSAPLEGLPLCITTKTLLNHSCLIIQAQERLSHYGKVMYLLSLGSINVTGVLTNHSQPNRPNCAEYMEWISFDSSYPSPWTQYLGPLARKQSVVSGDIVDWGPKGQLYGKHENQKSWHKLRWHGWQAFNASLYRTGIQSQSATQIAWHGAGFSPPLPQRHYLGRKGPIQETLWKAALPFMNGSIWDGILSNNSNSKQHSLNVTFVKNITTRFIVCVFNPYVFLAAKKDQLQVNNTQLTCKSCQLYHCINHSTLHTHNISTLIISGCIPGLWIPVNLSEPWATTPALYFMKQLLTHLTHCVHKALGIIIFAIVSLVTLITSVVMSSVTLHSSIQTTQYVENWMLTANQVWLFHNKINTELQTEVAMLKSMVLWLEEQVQSLQLQQQLHHHFNHTHICVTNLEYNQSEYPWNLVKAHLQGACTSNITFDIGQLPNKILDLNKQTQEFQPSLED</sequence>
<dbReference type="RefSeq" id="XP_023059367.1">
    <property type="nucleotide sequence ID" value="XM_023203599.3"/>
</dbReference>
<dbReference type="InterPro" id="IPR000328">
    <property type="entry name" value="GP41-like"/>
</dbReference>
<protein>
    <submittedName>
        <fullName evidence="4">Endogenous retrovirus group K member 6 Env polyprotein-like</fullName>
    </submittedName>
</protein>
<gene>
    <name evidence="4" type="primary">LOC111537057</name>
</gene>
<reference evidence="4" key="2">
    <citation type="submission" date="2025-09" db="UniProtKB">
        <authorList>
            <consortium name="Ensembl"/>
        </authorList>
    </citation>
    <scope>IDENTIFICATION</scope>
</reference>
<keyword evidence="2" id="KW-1133">Transmembrane helix</keyword>
<dbReference type="PANTHER" id="PTHR34313">
    <property type="entry name" value="ENDOGENOUS RETROVIRUS GROUP K MEMBER 113 ENV POLYPROTEIN-RELATED"/>
    <property type="match status" value="1"/>
</dbReference>
<evidence type="ECO:0000259" key="3">
    <source>
        <dbReference type="Pfam" id="PF00517"/>
    </source>
</evidence>
<comment type="subcellular location">
    <subcellularLocation>
        <location evidence="1">Virion</location>
    </subcellularLocation>
</comment>
<evidence type="ECO:0000313" key="5">
    <source>
        <dbReference type="Proteomes" id="UP000694416"/>
    </source>
</evidence>
<dbReference type="GeneID" id="111537057"/>
<keyword evidence="2" id="KW-0472">Membrane</keyword>
<dbReference type="AlphaFoldDB" id="A0A8C9GSH6"/>
<dbReference type="InterPro" id="IPR051255">
    <property type="entry name" value="Retroviral_env_glycoprotein"/>
</dbReference>
<dbReference type="Ensembl" id="ENSPTET00000014951.1">
    <property type="protein sequence ID" value="ENSPTEP00000009836.1"/>
    <property type="gene ID" value="ENSPTEG00000011162.1"/>
</dbReference>
<proteinExistence type="predicted"/>
<evidence type="ECO:0000256" key="2">
    <source>
        <dbReference type="SAM" id="Phobius"/>
    </source>
</evidence>
<evidence type="ECO:0000313" key="4">
    <source>
        <dbReference type="Ensembl" id="ENSPTEP00000009836.1"/>
    </source>
</evidence>
<keyword evidence="2" id="KW-0812">Transmembrane</keyword>
<feature type="domain" description="Retroviral envelope protein GP41-like" evidence="3">
    <location>
        <begin position="349"/>
        <end position="470"/>
    </location>
</feature>
<evidence type="ECO:0000256" key="1">
    <source>
        <dbReference type="ARBA" id="ARBA00004328"/>
    </source>
</evidence>
<dbReference type="RefSeq" id="XP_023059357.1">
    <property type="nucleotide sequence ID" value="XM_023203589.3"/>
</dbReference>
<dbReference type="KEGG" id="pteh:111537057"/>
<feature type="transmembrane region" description="Helical" evidence="2">
    <location>
        <begin position="329"/>
        <end position="349"/>
    </location>
</feature>
<name>A0A8C9GSH6_9PRIM</name>
<keyword evidence="5" id="KW-1185">Reference proteome</keyword>
<dbReference type="Pfam" id="PF00517">
    <property type="entry name" value="GP41"/>
    <property type="match status" value="1"/>
</dbReference>
<dbReference type="PANTHER" id="PTHR34313:SF2">
    <property type="entry name" value="ENDOGENOUS RETROVIRUS GROUP K MEMBER 21 ENV POLYPROTEIN-LIKE"/>
    <property type="match status" value="1"/>
</dbReference>
<reference evidence="4" key="1">
    <citation type="submission" date="2025-08" db="UniProtKB">
        <authorList>
            <consortium name="Ensembl"/>
        </authorList>
    </citation>
    <scope>IDENTIFICATION</scope>
</reference>
<accession>A0A8C9GSH6</accession>